<dbReference type="Proteomes" id="UP000823388">
    <property type="component" value="Chromosome 3K"/>
</dbReference>
<accession>A0A8T0USB4</accession>
<gene>
    <name evidence="2" type="ORF">PVAP13_3KG122945</name>
</gene>
<evidence type="ECO:0000256" key="1">
    <source>
        <dbReference type="SAM" id="MobiDB-lite"/>
    </source>
</evidence>
<organism evidence="2 3">
    <name type="scientific">Panicum virgatum</name>
    <name type="common">Blackwell switchgrass</name>
    <dbReference type="NCBI Taxonomy" id="38727"/>
    <lineage>
        <taxon>Eukaryota</taxon>
        <taxon>Viridiplantae</taxon>
        <taxon>Streptophyta</taxon>
        <taxon>Embryophyta</taxon>
        <taxon>Tracheophyta</taxon>
        <taxon>Spermatophyta</taxon>
        <taxon>Magnoliopsida</taxon>
        <taxon>Liliopsida</taxon>
        <taxon>Poales</taxon>
        <taxon>Poaceae</taxon>
        <taxon>PACMAD clade</taxon>
        <taxon>Panicoideae</taxon>
        <taxon>Panicodae</taxon>
        <taxon>Paniceae</taxon>
        <taxon>Panicinae</taxon>
        <taxon>Panicum</taxon>
        <taxon>Panicum sect. Hiantes</taxon>
    </lineage>
</organism>
<dbReference type="EMBL" id="CM029041">
    <property type="protein sequence ID" value="KAG2627252.1"/>
    <property type="molecule type" value="Genomic_DNA"/>
</dbReference>
<evidence type="ECO:0000313" key="3">
    <source>
        <dbReference type="Proteomes" id="UP000823388"/>
    </source>
</evidence>
<keyword evidence="3" id="KW-1185">Reference proteome</keyword>
<reference evidence="2" key="1">
    <citation type="submission" date="2020-05" db="EMBL/GenBank/DDBJ databases">
        <title>WGS assembly of Panicum virgatum.</title>
        <authorList>
            <person name="Lovell J.T."/>
            <person name="Jenkins J."/>
            <person name="Shu S."/>
            <person name="Juenger T.E."/>
            <person name="Schmutz J."/>
        </authorList>
    </citation>
    <scope>NUCLEOTIDE SEQUENCE</scope>
    <source>
        <strain evidence="2">AP13</strain>
    </source>
</reference>
<evidence type="ECO:0000313" key="2">
    <source>
        <dbReference type="EMBL" id="KAG2627252.1"/>
    </source>
</evidence>
<protein>
    <submittedName>
        <fullName evidence="2">Uncharacterized protein</fullName>
    </submittedName>
</protein>
<feature type="region of interest" description="Disordered" evidence="1">
    <location>
        <begin position="1"/>
        <end position="34"/>
    </location>
</feature>
<feature type="compositionally biased region" description="Basic and acidic residues" evidence="1">
    <location>
        <begin position="14"/>
        <end position="26"/>
    </location>
</feature>
<dbReference type="AlphaFoldDB" id="A0A8T0USB4"/>
<proteinExistence type="predicted"/>
<name>A0A8T0USB4_PANVG</name>
<sequence>MGAPAQLFGAWQSSRHEHDTTSHPHSEPQFSADNSTSLLRPLANLAFGHQEATLAAENQWSDGGRAGKGEATVKIPKCRVQGPKEKKSMNMICFHSISSKH</sequence>
<comment type="caution">
    <text evidence="2">The sequence shown here is derived from an EMBL/GenBank/DDBJ whole genome shotgun (WGS) entry which is preliminary data.</text>
</comment>